<dbReference type="InterPro" id="IPR049126">
    <property type="entry name" value="FAN1-like_TPR"/>
</dbReference>
<feature type="compositionally biased region" description="Basic and acidic residues" evidence="9">
    <location>
        <begin position="182"/>
        <end position="191"/>
    </location>
</feature>
<evidence type="ECO:0000259" key="10">
    <source>
        <dbReference type="SMART" id="SM00990"/>
    </source>
</evidence>
<sequence>MSQQTRIDEFYKSIGKQKSTVINVKKCARSKSIPYSKRRKEENEKTNVLLSATKQSDCTVLYEKLNKMHDVNLNDAKMTQTNVQIASNNVSLCGNDYLGGISQHELDKEYELPMIDTINEIQRETLNENGNCLITSNNKLENSSNFNRQTSPNNISMKLQKTPESKSRNNSYMKTSSPIIKDNCHLKDTPNKKLRTPDKNIFLFRNSNSSTPSSTPKKSNYISEVSPDKSPRVNARKKLFGENIDTNILIRAITYMNLAKQDNISHEFDLKSIYFTKTFDTYSDIDNNINSEVAIKYKLSDINLCDDLNSKTLFTTIFLVLSNPINCNYFNEDELDFIFSIITLPKDAQMLLARMIKRKRTWFRKSSIVYPEIATELKHIFEVLASRSICSFDIKNEKLDTILELLQVTEVQQLCKKMKINPKGNKKSNIQKLLQLSNKKSLFPGMKTPSSILYDSILDIIDFCVCINFKTWNIIDKIIILLMPNQDPANSLADTFHMLCDIYLGKIIFPTNSGHYFPIFSSRLHLMSYVAVRSVLSTTLQYIEKKNWKEVKNNGNYAMDVLKNLLKDESLRLENSMLPKHVTRYMPAFVWMKIISISIEAFKKDDDKKAEDGKNGDETNKNKKRVVEILLFLLEQNCYMHTCKGKWYDELALIEMHHHKDIETCASIIIKALSTENITQIDKINLMKRARKIVKKKNGIKPSTRDTLNKILGNHCISEDVISPMFYQSRSVTIYATEMPRNTAGSKSTWCIKSNADGQSYGSVETVAFHYYQKQGFPDGLHLEGALPITLFCILFWEELYDVHVPGAFSSPYQEAPSDLFTGEFYENRKEKIDTKLKIIGNFNSEFLSSFMQEKFAKFGRYQSIMSSSPIKSDSLQLKQIVHCLGTQGVIGICKRLIDNFKLWKAGFPDLIVWNYDTKRHKIIEVKGPRDVLSTKQQSWLEYLHHLELNTEVCLVQDIRHINSSSKKVQDFENYL</sequence>
<dbReference type="PANTHER" id="PTHR15749">
    <property type="entry name" value="FANCONI-ASSOCIATED NUCLEASE 1"/>
    <property type="match status" value="1"/>
</dbReference>
<dbReference type="RefSeq" id="XP_033365890.1">
    <property type="nucleotide sequence ID" value="XM_033509999.1"/>
</dbReference>
<comment type="similarity">
    <text evidence="2 8">Belongs to the FAN1 family.</text>
</comment>
<keyword evidence="8" id="KW-0227">DNA damage</keyword>
<reference evidence="12 13" key="1">
    <citation type="submission" date="2025-04" db="UniProtKB">
        <authorList>
            <consortium name="RefSeq"/>
        </authorList>
    </citation>
    <scope>IDENTIFICATION</scope>
    <source>
        <tissue evidence="12 13">Muscle</tissue>
    </source>
</reference>
<dbReference type="GO" id="GO:0046872">
    <property type="term" value="F:metal ion binding"/>
    <property type="evidence" value="ECO:0007669"/>
    <property type="project" value="UniProtKB-KW"/>
</dbReference>
<dbReference type="InterPro" id="IPR011856">
    <property type="entry name" value="tRNA_endonuc-like_dom_sf"/>
</dbReference>
<keyword evidence="4 8" id="KW-0479">Metal-binding</keyword>
<gene>
    <name evidence="12 13" type="primary">LOC117242925</name>
</gene>
<dbReference type="Gene3D" id="3.40.1350.10">
    <property type="match status" value="1"/>
</dbReference>
<keyword evidence="6 8" id="KW-0460">Magnesium</keyword>
<keyword evidence="3 8" id="KW-0540">Nuclease</keyword>
<feature type="compositionally biased region" description="Polar residues" evidence="9">
    <location>
        <begin position="168"/>
        <end position="178"/>
    </location>
</feature>
<feature type="compositionally biased region" description="Low complexity" evidence="9">
    <location>
        <begin position="206"/>
        <end position="219"/>
    </location>
</feature>
<evidence type="ECO:0000313" key="12">
    <source>
        <dbReference type="RefSeq" id="XP_033365883.1"/>
    </source>
</evidence>
<name>A0A6J3LK48_9HYME</name>
<dbReference type="CDD" id="cd22326">
    <property type="entry name" value="FAN1-like"/>
    <property type="match status" value="1"/>
</dbReference>
<keyword evidence="11" id="KW-1185">Reference proteome</keyword>
<evidence type="ECO:0000256" key="1">
    <source>
        <dbReference type="ARBA" id="ARBA00000983"/>
    </source>
</evidence>
<feature type="domain" description="VRR-NUC" evidence="10">
    <location>
        <begin position="852"/>
        <end position="958"/>
    </location>
</feature>
<evidence type="ECO:0000256" key="7">
    <source>
        <dbReference type="ARBA" id="ARBA00023211"/>
    </source>
</evidence>
<dbReference type="Pfam" id="PF21170">
    <property type="entry name" value="FAN1_TPR"/>
    <property type="match status" value="1"/>
</dbReference>
<feature type="compositionally biased region" description="Polar residues" evidence="9">
    <location>
        <begin position="140"/>
        <end position="159"/>
    </location>
</feature>
<evidence type="ECO:0000313" key="11">
    <source>
        <dbReference type="Proteomes" id="UP000504631"/>
    </source>
</evidence>
<dbReference type="GO" id="GO:0017108">
    <property type="term" value="F:5'-flap endonuclease activity"/>
    <property type="evidence" value="ECO:0007669"/>
    <property type="project" value="TreeGrafter"/>
</dbReference>
<feature type="region of interest" description="Disordered" evidence="9">
    <location>
        <begin position="203"/>
        <end position="229"/>
    </location>
</feature>
<dbReference type="EC" id="3.1.4.1" evidence="8"/>
<comment type="cofactor">
    <cofactor evidence="8">
        <name>Mg(2+)</name>
        <dbReference type="ChEBI" id="CHEBI:18420"/>
    </cofactor>
    <cofactor evidence="8">
        <name>Mn(2+)</name>
        <dbReference type="ChEBI" id="CHEBI:29035"/>
    </cofactor>
</comment>
<feature type="region of interest" description="Disordered" evidence="9">
    <location>
        <begin position="140"/>
        <end position="191"/>
    </location>
</feature>
<dbReference type="AlphaFoldDB" id="A0A6J3LK48"/>
<dbReference type="GO" id="GO:0070336">
    <property type="term" value="F:flap-structured DNA binding"/>
    <property type="evidence" value="ECO:0007669"/>
    <property type="project" value="TreeGrafter"/>
</dbReference>
<comment type="catalytic activity">
    <reaction evidence="1 8">
        <text>Hydrolytically removes 5'-nucleotides successively from the 3'-hydroxy termini of 3'-hydroxy-terminated oligonucleotides.</text>
        <dbReference type="EC" id="3.1.4.1"/>
    </reaction>
</comment>
<dbReference type="InterPro" id="IPR033315">
    <property type="entry name" value="Fan1-like"/>
</dbReference>
<evidence type="ECO:0000256" key="6">
    <source>
        <dbReference type="ARBA" id="ARBA00022842"/>
    </source>
</evidence>
<comment type="function">
    <text evidence="8">Nuclease required for the repair of DNA interstrand cross-links (ICL). Acts as a 5'-3' exonuclease that anchors at a cut end of DNA and cleaves DNA successively at every third nucleotide, allowing to excise an ICL from one strand through flanking incisions.</text>
</comment>
<evidence type="ECO:0000256" key="3">
    <source>
        <dbReference type="ARBA" id="ARBA00022722"/>
    </source>
</evidence>
<evidence type="ECO:0000313" key="13">
    <source>
        <dbReference type="RefSeq" id="XP_033365890.1"/>
    </source>
</evidence>
<evidence type="ECO:0000256" key="9">
    <source>
        <dbReference type="SAM" id="MobiDB-lite"/>
    </source>
</evidence>
<evidence type="ECO:0000256" key="8">
    <source>
        <dbReference type="RuleBase" id="RU365033"/>
    </source>
</evidence>
<keyword evidence="5 8" id="KW-0378">Hydrolase</keyword>
<keyword evidence="8" id="KW-0539">Nucleus</keyword>
<protein>
    <recommendedName>
        <fullName evidence="8">Fanconi-associated nuclease</fullName>
        <ecNumber evidence="8">3.1.4.1</ecNumber>
    </recommendedName>
</protein>
<dbReference type="Proteomes" id="UP000504631">
    <property type="component" value="Unplaced"/>
</dbReference>
<dbReference type="SMART" id="SM00990">
    <property type="entry name" value="VRR_NUC"/>
    <property type="match status" value="1"/>
</dbReference>
<organism evidence="11 12">
    <name type="scientific">Bombus vosnesenskii</name>
    <dbReference type="NCBI Taxonomy" id="207650"/>
    <lineage>
        <taxon>Eukaryota</taxon>
        <taxon>Metazoa</taxon>
        <taxon>Ecdysozoa</taxon>
        <taxon>Arthropoda</taxon>
        <taxon>Hexapoda</taxon>
        <taxon>Insecta</taxon>
        <taxon>Pterygota</taxon>
        <taxon>Neoptera</taxon>
        <taxon>Endopterygota</taxon>
        <taxon>Hymenoptera</taxon>
        <taxon>Apocrita</taxon>
        <taxon>Aculeata</taxon>
        <taxon>Apoidea</taxon>
        <taxon>Anthophila</taxon>
        <taxon>Apidae</taxon>
        <taxon>Bombus</taxon>
        <taxon>Pyrobombus</taxon>
    </lineage>
</organism>
<dbReference type="PANTHER" id="PTHR15749:SF4">
    <property type="entry name" value="FANCONI-ASSOCIATED NUCLEASE 1"/>
    <property type="match status" value="1"/>
</dbReference>
<dbReference type="Pfam" id="PF08774">
    <property type="entry name" value="VRR_NUC"/>
    <property type="match status" value="1"/>
</dbReference>
<dbReference type="InterPro" id="IPR049132">
    <property type="entry name" value="FAN1-like_euk"/>
</dbReference>
<evidence type="ECO:0000256" key="4">
    <source>
        <dbReference type="ARBA" id="ARBA00022723"/>
    </source>
</evidence>
<dbReference type="KEGG" id="bvk:117242925"/>
<comment type="subcellular location">
    <subcellularLocation>
        <location evidence="8">Nucleus</location>
    </subcellularLocation>
</comment>
<dbReference type="InterPro" id="IPR049125">
    <property type="entry name" value="FAN1-like_WH"/>
</dbReference>
<accession>A0A6J3LK48</accession>
<dbReference type="GeneID" id="117242925"/>
<evidence type="ECO:0000256" key="2">
    <source>
        <dbReference type="ARBA" id="ARBA00005533"/>
    </source>
</evidence>
<evidence type="ECO:0000256" key="5">
    <source>
        <dbReference type="ARBA" id="ARBA00022801"/>
    </source>
</evidence>
<keyword evidence="8" id="KW-0234">DNA repair</keyword>
<dbReference type="RefSeq" id="XP_033365883.1">
    <property type="nucleotide sequence ID" value="XM_033509992.1"/>
</dbReference>
<dbReference type="InterPro" id="IPR014883">
    <property type="entry name" value="VRR_NUC"/>
</dbReference>
<dbReference type="GO" id="GO:0036297">
    <property type="term" value="P:interstrand cross-link repair"/>
    <property type="evidence" value="ECO:0007669"/>
    <property type="project" value="InterPro"/>
</dbReference>
<proteinExistence type="inferred from homology"/>
<dbReference type="GO" id="GO:0005634">
    <property type="term" value="C:nucleus"/>
    <property type="evidence" value="ECO:0007669"/>
    <property type="project" value="UniProtKB-SubCell"/>
</dbReference>
<keyword evidence="7 8" id="KW-0464">Manganese</keyword>
<dbReference type="GO" id="GO:0008409">
    <property type="term" value="F:5'-3' exonuclease activity"/>
    <property type="evidence" value="ECO:0007669"/>
    <property type="project" value="TreeGrafter"/>
</dbReference>
<dbReference type="GO" id="GO:0004528">
    <property type="term" value="F:phosphodiesterase I activity"/>
    <property type="evidence" value="ECO:0007669"/>
    <property type="project" value="UniProtKB-EC"/>
</dbReference>
<dbReference type="Pfam" id="PF21315">
    <property type="entry name" value="FAN1_HTH"/>
    <property type="match status" value="1"/>
</dbReference>